<organism evidence="1 2">
    <name type="scientific">Suillus discolor</name>
    <dbReference type="NCBI Taxonomy" id="1912936"/>
    <lineage>
        <taxon>Eukaryota</taxon>
        <taxon>Fungi</taxon>
        <taxon>Dikarya</taxon>
        <taxon>Basidiomycota</taxon>
        <taxon>Agaricomycotina</taxon>
        <taxon>Agaricomycetes</taxon>
        <taxon>Agaricomycetidae</taxon>
        <taxon>Boletales</taxon>
        <taxon>Suillineae</taxon>
        <taxon>Suillaceae</taxon>
        <taxon>Suillus</taxon>
    </lineage>
</organism>
<name>A0A9P7JRJ5_9AGAM</name>
<sequence length="228" mass="25848">MDRLPAHRVQGVINEVESWMQSQLLILTLVVIQHNTGNDDEEGEMHDLYEVIQALCKWNSERGHGLLLYPENREFKHIIIELMSTTQAAKLYRPGSFVAKAWLWIERSPFQIARENPTNDVFVQSTLFLPAKLQIRRSIVALVEGAIFGKIKFPLSAHAKAAVLYFYESQDNAMLDFIGDCQITGNTDAGHERFSTYVASKMVSLSYSIFSWSWVGRPDQAAALTKLA</sequence>
<reference evidence="1" key="1">
    <citation type="journal article" date="2020" name="New Phytol.">
        <title>Comparative genomics reveals dynamic genome evolution in host specialist ectomycorrhizal fungi.</title>
        <authorList>
            <person name="Lofgren L.A."/>
            <person name="Nguyen N.H."/>
            <person name="Vilgalys R."/>
            <person name="Ruytinx J."/>
            <person name="Liao H.L."/>
            <person name="Branco S."/>
            <person name="Kuo A."/>
            <person name="LaButti K."/>
            <person name="Lipzen A."/>
            <person name="Andreopoulos W."/>
            <person name="Pangilinan J."/>
            <person name="Riley R."/>
            <person name="Hundley H."/>
            <person name="Na H."/>
            <person name="Barry K."/>
            <person name="Grigoriev I.V."/>
            <person name="Stajich J.E."/>
            <person name="Kennedy P.G."/>
        </authorList>
    </citation>
    <scope>NUCLEOTIDE SEQUENCE</scope>
    <source>
        <strain evidence="1">FC423</strain>
    </source>
</reference>
<dbReference type="OrthoDB" id="10614536at2759"/>
<protein>
    <submittedName>
        <fullName evidence="1">Uncharacterized protein</fullName>
    </submittedName>
</protein>
<keyword evidence="2" id="KW-1185">Reference proteome</keyword>
<evidence type="ECO:0000313" key="2">
    <source>
        <dbReference type="Proteomes" id="UP000823399"/>
    </source>
</evidence>
<gene>
    <name evidence="1" type="ORF">F5147DRAFT_654745</name>
</gene>
<accession>A0A9P7JRJ5</accession>
<dbReference type="GeneID" id="64696164"/>
<dbReference type="RefSeq" id="XP_041290528.1">
    <property type="nucleotide sequence ID" value="XM_041433905.1"/>
</dbReference>
<comment type="caution">
    <text evidence="1">The sequence shown here is derived from an EMBL/GenBank/DDBJ whole genome shotgun (WGS) entry which is preliminary data.</text>
</comment>
<evidence type="ECO:0000313" key="1">
    <source>
        <dbReference type="EMBL" id="KAG2103434.1"/>
    </source>
</evidence>
<dbReference type="Proteomes" id="UP000823399">
    <property type="component" value="Unassembled WGS sequence"/>
</dbReference>
<proteinExistence type="predicted"/>
<dbReference type="AlphaFoldDB" id="A0A9P7JRJ5"/>
<dbReference type="EMBL" id="JABBWM010000044">
    <property type="protein sequence ID" value="KAG2103434.1"/>
    <property type="molecule type" value="Genomic_DNA"/>
</dbReference>